<dbReference type="InterPro" id="IPR020103">
    <property type="entry name" value="PsdUridine_synth_cat_dom_sf"/>
</dbReference>
<dbReference type="SUPFAM" id="SSF55120">
    <property type="entry name" value="Pseudouridine synthase"/>
    <property type="match status" value="1"/>
</dbReference>
<evidence type="ECO:0000313" key="9">
    <source>
        <dbReference type="EMBL" id="EAR10983.1"/>
    </source>
</evidence>
<dbReference type="Pfam" id="PF01509">
    <property type="entry name" value="TruB_N"/>
    <property type="match status" value="1"/>
</dbReference>
<dbReference type="Pfam" id="PF09157">
    <property type="entry name" value="TruB-C_2"/>
    <property type="match status" value="1"/>
</dbReference>
<evidence type="ECO:0000256" key="5">
    <source>
        <dbReference type="HAMAP-Rule" id="MF_01080"/>
    </source>
</evidence>
<dbReference type="Pfam" id="PF16198">
    <property type="entry name" value="TruB_C_2"/>
    <property type="match status" value="1"/>
</dbReference>
<dbReference type="OrthoDB" id="9802309at2"/>
<dbReference type="CDD" id="cd21152">
    <property type="entry name" value="PUA_TruB_bacterial"/>
    <property type="match status" value="1"/>
</dbReference>
<dbReference type="InterPro" id="IPR032819">
    <property type="entry name" value="TruB_C"/>
</dbReference>
<keyword evidence="10" id="KW-1185">Reference proteome</keyword>
<evidence type="ECO:0000259" key="7">
    <source>
        <dbReference type="Pfam" id="PF09157"/>
    </source>
</evidence>
<gene>
    <name evidence="5" type="primary">truB</name>
    <name evidence="9" type="ORF">MED297_10746</name>
</gene>
<dbReference type="CDD" id="cd02573">
    <property type="entry name" value="PseudoU_synth_EcTruB"/>
    <property type="match status" value="1"/>
</dbReference>
<dbReference type="EMBL" id="AAOE01000002">
    <property type="protein sequence ID" value="EAR10983.1"/>
    <property type="molecule type" value="Genomic_DNA"/>
</dbReference>
<evidence type="ECO:0000256" key="3">
    <source>
        <dbReference type="ARBA" id="ARBA00022694"/>
    </source>
</evidence>
<evidence type="ECO:0000259" key="6">
    <source>
        <dbReference type="Pfam" id="PF01509"/>
    </source>
</evidence>
<dbReference type="AlphaFoldDB" id="A4BAM7"/>
<dbReference type="NCBIfam" id="TIGR00431">
    <property type="entry name" value="TruB"/>
    <property type="match status" value="1"/>
</dbReference>
<dbReference type="GO" id="GO:0160148">
    <property type="term" value="F:tRNA pseudouridine(55) synthase activity"/>
    <property type="evidence" value="ECO:0007669"/>
    <property type="project" value="UniProtKB-EC"/>
</dbReference>
<evidence type="ECO:0000256" key="2">
    <source>
        <dbReference type="ARBA" id="ARBA00005642"/>
    </source>
</evidence>
<comment type="catalytic activity">
    <reaction evidence="1 5">
        <text>uridine(55) in tRNA = pseudouridine(55) in tRNA</text>
        <dbReference type="Rhea" id="RHEA:42532"/>
        <dbReference type="Rhea" id="RHEA-COMP:10101"/>
        <dbReference type="Rhea" id="RHEA-COMP:10102"/>
        <dbReference type="ChEBI" id="CHEBI:65314"/>
        <dbReference type="ChEBI" id="CHEBI:65315"/>
        <dbReference type="EC" id="5.4.99.25"/>
    </reaction>
</comment>
<evidence type="ECO:0000259" key="8">
    <source>
        <dbReference type="Pfam" id="PF16198"/>
    </source>
</evidence>
<dbReference type="InterPro" id="IPR002501">
    <property type="entry name" value="PsdUridine_synth_N"/>
</dbReference>
<comment type="function">
    <text evidence="5">Responsible for synthesis of pseudouridine from uracil-55 in the psi GC loop of transfer RNAs.</text>
</comment>
<dbReference type="InterPro" id="IPR014780">
    <property type="entry name" value="tRNA_psdUridine_synth_TruB"/>
</dbReference>
<dbReference type="Gene3D" id="3.30.2350.10">
    <property type="entry name" value="Pseudouridine synthase"/>
    <property type="match status" value="1"/>
</dbReference>
<protein>
    <recommendedName>
        <fullName evidence="5">tRNA pseudouridine synthase B</fullName>
        <ecNumber evidence="5">5.4.99.25</ecNumber>
    </recommendedName>
    <alternativeName>
        <fullName evidence="5">tRNA pseudouridine(55) synthase</fullName>
        <shortName evidence="5">Psi55 synthase</shortName>
    </alternativeName>
    <alternativeName>
        <fullName evidence="5">tRNA pseudouridylate synthase</fullName>
    </alternativeName>
    <alternativeName>
        <fullName evidence="5">tRNA-uridine isomerase</fullName>
    </alternativeName>
</protein>
<organism evidence="9 10">
    <name type="scientific">Reinekea blandensis MED297</name>
    <dbReference type="NCBI Taxonomy" id="314283"/>
    <lineage>
        <taxon>Bacteria</taxon>
        <taxon>Pseudomonadati</taxon>
        <taxon>Pseudomonadota</taxon>
        <taxon>Gammaproteobacteria</taxon>
        <taxon>Oceanospirillales</taxon>
        <taxon>Saccharospirillaceae</taxon>
        <taxon>Reinekea</taxon>
    </lineage>
</organism>
<dbReference type="STRING" id="314283.MED297_10746"/>
<feature type="active site" description="Nucleophile" evidence="5">
    <location>
        <position position="47"/>
    </location>
</feature>
<keyword evidence="3 5" id="KW-0819">tRNA processing</keyword>
<dbReference type="GO" id="GO:1990481">
    <property type="term" value="P:mRNA pseudouridine synthesis"/>
    <property type="evidence" value="ECO:0007669"/>
    <property type="project" value="TreeGrafter"/>
</dbReference>
<dbReference type="PANTHER" id="PTHR13767:SF2">
    <property type="entry name" value="PSEUDOURIDYLATE SYNTHASE TRUB1"/>
    <property type="match status" value="1"/>
</dbReference>
<evidence type="ECO:0000256" key="1">
    <source>
        <dbReference type="ARBA" id="ARBA00000385"/>
    </source>
</evidence>
<dbReference type="Proteomes" id="UP000005953">
    <property type="component" value="Unassembled WGS sequence"/>
</dbReference>
<dbReference type="InterPro" id="IPR036974">
    <property type="entry name" value="PUA_sf"/>
</dbReference>
<feature type="domain" description="tRNA pseudouridylate synthase B C-terminal" evidence="8">
    <location>
        <begin position="182"/>
        <end position="243"/>
    </location>
</feature>
<dbReference type="PANTHER" id="PTHR13767">
    <property type="entry name" value="TRNA-PSEUDOURIDINE SYNTHASE"/>
    <property type="match status" value="1"/>
</dbReference>
<feature type="domain" description="tRNA pseudouridine synthase II TruB subfamily 1 C-terminal" evidence="7">
    <location>
        <begin position="247"/>
        <end position="302"/>
    </location>
</feature>
<evidence type="ECO:0000313" key="10">
    <source>
        <dbReference type="Proteomes" id="UP000005953"/>
    </source>
</evidence>
<accession>A4BAM7</accession>
<keyword evidence="4 5" id="KW-0413">Isomerase</keyword>
<name>A4BAM7_9GAMM</name>
<sequence>MARRRKGRPVTGVLLVDKPAGWSSNGLLQKVRWLFQAQKAGHTGALDPAATGLLPICLGEATKFTQFLLDADKRYQTTGVMGVETDTLDGEGEVVRQSPVPSISATEVQQVLDEHFTGEIEQIPPMYSALKRDGKKLYELAREGKSVDLEPRPVRIERNQLTRLALPEFDLDVHCSKGTYIRTLVADVGTHFGCGAHVKTLRRLQHGQFHLDNAVTLEALERRREEQGPEALDFWLISLDVLLADLPAIHLAEQPTRLFSHGNDVQIDADQPGQVRVYDTHKRFLGVGRVTERSRLQPVRLIAQG</sequence>
<dbReference type="GO" id="GO:0003723">
    <property type="term" value="F:RNA binding"/>
    <property type="evidence" value="ECO:0007669"/>
    <property type="project" value="InterPro"/>
</dbReference>
<dbReference type="HOGENOM" id="CLU_032087_0_3_6"/>
<dbReference type="EC" id="5.4.99.25" evidence="5"/>
<feature type="domain" description="Pseudouridine synthase II N-terminal" evidence="6">
    <location>
        <begin position="32"/>
        <end position="181"/>
    </location>
</feature>
<dbReference type="InterPro" id="IPR015947">
    <property type="entry name" value="PUA-like_sf"/>
</dbReference>
<dbReference type="SUPFAM" id="SSF88697">
    <property type="entry name" value="PUA domain-like"/>
    <property type="match status" value="1"/>
</dbReference>
<evidence type="ECO:0000256" key="4">
    <source>
        <dbReference type="ARBA" id="ARBA00023235"/>
    </source>
</evidence>
<dbReference type="HAMAP" id="MF_01080">
    <property type="entry name" value="TruB_bact"/>
    <property type="match status" value="1"/>
</dbReference>
<reference evidence="9 10" key="1">
    <citation type="submission" date="2006-02" db="EMBL/GenBank/DDBJ databases">
        <authorList>
            <person name="Pinhassi J."/>
            <person name="Pedros-Alio C."/>
            <person name="Ferriera S."/>
            <person name="Johnson J."/>
            <person name="Kravitz S."/>
            <person name="Halpern A."/>
            <person name="Remington K."/>
            <person name="Beeson K."/>
            <person name="Tran B."/>
            <person name="Rogers Y.-H."/>
            <person name="Friedman R."/>
            <person name="Venter J.C."/>
        </authorList>
    </citation>
    <scope>NUCLEOTIDE SEQUENCE [LARGE SCALE GENOMIC DNA]</scope>
    <source>
        <strain evidence="9 10">MED297</strain>
    </source>
</reference>
<dbReference type="Gene3D" id="2.30.130.10">
    <property type="entry name" value="PUA domain"/>
    <property type="match status" value="1"/>
</dbReference>
<dbReference type="InterPro" id="IPR015240">
    <property type="entry name" value="tRNA_sdUridine_synth_fam1_C"/>
</dbReference>
<dbReference type="RefSeq" id="WP_008041617.1">
    <property type="nucleotide sequence ID" value="NZ_CH724149.1"/>
</dbReference>
<comment type="caution">
    <text evidence="9">The sequence shown here is derived from an EMBL/GenBank/DDBJ whole genome shotgun (WGS) entry which is preliminary data.</text>
</comment>
<proteinExistence type="inferred from homology"/>
<dbReference type="GO" id="GO:0031119">
    <property type="term" value="P:tRNA pseudouridine synthesis"/>
    <property type="evidence" value="ECO:0007669"/>
    <property type="project" value="UniProtKB-UniRule"/>
</dbReference>
<comment type="similarity">
    <text evidence="2 5">Belongs to the pseudouridine synthase TruB family. Type 1 subfamily.</text>
</comment>